<keyword evidence="2" id="KW-1185">Reference proteome</keyword>
<evidence type="ECO:0000313" key="1">
    <source>
        <dbReference type="EMBL" id="KAI8562170.1"/>
    </source>
</evidence>
<evidence type="ECO:0000313" key="2">
    <source>
        <dbReference type="Proteomes" id="UP001062846"/>
    </source>
</evidence>
<dbReference type="Proteomes" id="UP001062846">
    <property type="component" value="Chromosome 3"/>
</dbReference>
<proteinExistence type="predicted"/>
<name>A0ACC0P9R0_RHOML</name>
<accession>A0ACC0P9R0</accession>
<comment type="caution">
    <text evidence="1">The sequence shown here is derived from an EMBL/GenBank/DDBJ whole genome shotgun (WGS) entry which is preliminary data.</text>
</comment>
<gene>
    <name evidence="1" type="ORF">RHMOL_Rhmol03G0013900</name>
</gene>
<organism evidence="1 2">
    <name type="scientific">Rhododendron molle</name>
    <name type="common">Chinese azalea</name>
    <name type="synonym">Azalea mollis</name>
    <dbReference type="NCBI Taxonomy" id="49168"/>
    <lineage>
        <taxon>Eukaryota</taxon>
        <taxon>Viridiplantae</taxon>
        <taxon>Streptophyta</taxon>
        <taxon>Embryophyta</taxon>
        <taxon>Tracheophyta</taxon>
        <taxon>Spermatophyta</taxon>
        <taxon>Magnoliopsida</taxon>
        <taxon>eudicotyledons</taxon>
        <taxon>Gunneridae</taxon>
        <taxon>Pentapetalae</taxon>
        <taxon>asterids</taxon>
        <taxon>Ericales</taxon>
        <taxon>Ericaceae</taxon>
        <taxon>Ericoideae</taxon>
        <taxon>Rhodoreae</taxon>
        <taxon>Rhododendron</taxon>
    </lineage>
</organism>
<dbReference type="EMBL" id="CM046390">
    <property type="protein sequence ID" value="KAI8562170.1"/>
    <property type="molecule type" value="Genomic_DNA"/>
</dbReference>
<reference evidence="1" key="1">
    <citation type="submission" date="2022-02" db="EMBL/GenBank/DDBJ databases">
        <title>Plant Genome Project.</title>
        <authorList>
            <person name="Zhang R.-G."/>
        </authorList>
    </citation>
    <scope>NUCLEOTIDE SEQUENCE</scope>
    <source>
        <strain evidence="1">AT1</strain>
    </source>
</reference>
<protein>
    <submittedName>
        <fullName evidence="1">Uncharacterized protein</fullName>
    </submittedName>
</protein>
<sequence>MKFWNLAKITRIWDDQPLSEPEKEAKSFSELEHIFVDFCDQLEYVLPSYMLPQLKNLQELHIQMCTKVEVIISNNPKEKEATNNNDTIRFPQLKTLNLGWLPIFKSFICSDETQSIFSNKVVFPVLKRVSISNFDKITRIWNDQPLSELEDIRVKGCTQLEYILPFYMLPQLKNLQELHISGCTKVEVIISNNPKEKEATNNKDTIRFPQLKTLALGDLPNLKSFVCSETQLLFSNEDVFPVLVGAYYLDKFFRNKISTKEECGTSGKESDNNGKELDEDLETPTKEECSTSGKEKDHNGEELDEDLETPMKKVSMEIKLFTDTESFLIMGKAKLLIRKEHALVISNHKNDIDWLVGWVLAQRFGCLGSSLAVMKKSSKFLPEKVAGAKLMASLMAREAPILESIVGGLLDARTVLSSILSSSDTSPEVQEKSSGGDCYEKLKP</sequence>